<sequence>MKQKCVSQLTPSYRYIYCARTTVLKCYFKQGNLYTAIIKFSSIKMKYISIIQIALLVLAAHLAASNPLIKPCGKPADVVFVIDTSTSIREDDFKLLLLPFIQNVVSHFDIGMGQNQTRVGAVTYSTSIRLEFDLKTHDSPDKLRSAIADIMYRNGDTYTDRALKYVSDNMFNSENGGREGVTHVIIVLTDGRSTSHHRTVKEAAVAREKGAAIFAIGVGDADDKELAQIASEPASQFKFKVNDFAALDSIKVELALKTCEVFLPTVATTPTTATTTQASPKEECGGKPGDIFFILDSSSSIWEQDFSRRMVGFVRDVVSNFDISPQLTRVGVMTFSDSPKLIINLDSYDNKRELLNAITPSVVKYTLGGTNTARALRDVRKFGFGPAQRDGAIKIAVVITDGHSWNEKETQKQANLLRKSDVIVFAIGVGKSAKYDELETIASSPREEFVFSMDDFSALSRLRDLLAIKACGYQHDQKEQPVCGSGAIEMTFAFDANTMTIQDKYRIFDQIKTVTERLEYVGGNIQFGVTSGKCAESIDIPMSPREDIIKKLQQIKKKIKPTMHKIVKQWKVKNVNLQTESSASELENVLSENPAHPRKALVLLLNHHHTPEFDDLVEEVQDLNKKGVDVFVLLDKTVPSSYVDSWQALLGKRRVLSHIDPEQDYSGYIMELLCAL</sequence>
<dbReference type="CDD" id="cd01472">
    <property type="entry name" value="vWA_collagen"/>
    <property type="match status" value="1"/>
</dbReference>
<dbReference type="SUPFAM" id="SSF53300">
    <property type="entry name" value="vWA-like"/>
    <property type="match status" value="2"/>
</dbReference>
<proteinExistence type="predicted"/>
<comment type="subcellular location">
    <subcellularLocation>
        <location evidence="1">Secreted</location>
    </subcellularLocation>
</comment>
<feature type="domain" description="VWFA" evidence="7">
    <location>
        <begin position="290"/>
        <end position="466"/>
    </location>
</feature>
<evidence type="ECO:0000313" key="8">
    <source>
        <dbReference type="Proteomes" id="UP001165740"/>
    </source>
</evidence>
<reference evidence="9" key="1">
    <citation type="submission" date="2025-08" db="UniProtKB">
        <authorList>
            <consortium name="RefSeq"/>
        </authorList>
    </citation>
    <scope>IDENTIFICATION</scope>
</reference>
<dbReference type="Proteomes" id="UP001165740">
    <property type="component" value="Chromosome 3"/>
</dbReference>
<gene>
    <name evidence="9" type="primary">LOC106055926</name>
</gene>
<evidence type="ECO:0000256" key="1">
    <source>
        <dbReference type="ARBA" id="ARBA00004613"/>
    </source>
</evidence>
<dbReference type="Pfam" id="PF00092">
    <property type="entry name" value="VWA"/>
    <property type="match status" value="2"/>
</dbReference>
<evidence type="ECO:0000256" key="3">
    <source>
        <dbReference type="ARBA" id="ARBA00022729"/>
    </source>
</evidence>
<keyword evidence="2" id="KW-0964">Secreted</keyword>
<evidence type="ECO:0000256" key="5">
    <source>
        <dbReference type="ARBA" id="ARBA00023180"/>
    </source>
</evidence>
<dbReference type="GeneID" id="106055926"/>
<dbReference type="OMA" id="GGNTDTH"/>
<dbReference type="GO" id="GO:0005576">
    <property type="term" value="C:extracellular region"/>
    <property type="evidence" value="ECO:0007669"/>
    <property type="project" value="UniProtKB-SubCell"/>
</dbReference>
<evidence type="ECO:0000259" key="7">
    <source>
        <dbReference type="PROSITE" id="PS50234"/>
    </source>
</evidence>
<dbReference type="PRINTS" id="PR00453">
    <property type="entry name" value="VWFADOMAIN"/>
</dbReference>
<dbReference type="KEGG" id="bgt:106055926"/>
<dbReference type="CDD" id="cd01450">
    <property type="entry name" value="vWFA_subfamily_ECM"/>
    <property type="match status" value="1"/>
</dbReference>
<dbReference type="PROSITE" id="PS50234">
    <property type="entry name" value="VWFA"/>
    <property type="match status" value="2"/>
</dbReference>
<keyword evidence="5" id="KW-0325">Glycoprotein</keyword>
<dbReference type="InterPro" id="IPR050525">
    <property type="entry name" value="ECM_Assembly_Org"/>
</dbReference>
<dbReference type="FunFam" id="3.40.50.410:FF:000004">
    <property type="entry name" value="collagen alpha-6(VI) chain"/>
    <property type="match status" value="1"/>
</dbReference>
<keyword evidence="6" id="KW-1133">Transmembrane helix</keyword>
<dbReference type="Gene3D" id="3.40.50.410">
    <property type="entry name" value="von Willebrand factor, type A domain"/>
    <property type="match status" value="2"/>
</dbReference>
<keyword evidence="3" id="KW-0732">Signal</keyword>
<evidence type="ECO:0000313" key="9">
    <source>
        <dbReference type="RefSeq" id="XP_013067874.2"/>
    </source>
</evidence>
<keyword evidence="8" id="KW-1185">Reference proteome</keyword>
<dbReference type="PANTHER" id="PTHR24020">
    <property type="entry name" value="COLLAGEN ALPHA"/>
    <property type="match status" value="1"/>
</dbReference>
<dbReference type="InterPro" id="IPR002035">
    <property type="entry name" value="VWF_A"/>
</dbReference>
<dbReference type="OrthoDB" id="10256829at2759"/>
<dbReference type="RefSeq" id="XP_013067874.2">
    <property type="nucleotide sequence ID" value="XM_013212420.2"/>
</dbReference>
<feature type="domain" description="VWFA" evidence="7">
    <location>
        <begin position="77"/>
        <end position="254"/>
    </location>
</feature>
<dbReference type="InterPro" id="IPR036465">
    <property type="entry name" value="vWFA_dom_sf"/>
</dbReference>
<feature type="transmembrane region" description="Helical" evidence="6">
    <location>
        <begin position="47"/>
        <end position="64"/>
    </location>
</feature>
<evidence type="ECO:0000256" key="6">
    <source>
        <dbReference type="SAM" id="Phobius"/>
    </source>
</evidence>
<evidence type="ECO:0000256" key="4">
    <source>
        <dbReference type="ARBA" id="ARBA00022737"/>
    </source>
</evidence>
<evidence type="ECO:0000256" key="2">
    <source>
        <dbReference type="ARBA" id="ARBA00022525"/>
    </source>
</evidence>
<accession>A0A9U8E0V0</accession>
<name>A0A9U8E0V0_BIOGL</name>
<protein>
    <submittedName>
        <fullName evidence="9">Collagen alpha-6(VI) chain-like isoform X1</fullName>
    </submittedName>
</protein>
<dbReference type="PANTHER" id="PTHR24020:SF20">
    <property type="entry name" value="PH DOMAIN-CONTAINING PROTEIN"/>
    <property type="match status" value="1"/>
</dbReference>
<dbReference type="SMART" id="SM00327">
    <property type="entry name" value="VWA"/>
    <property type="match status" value="2"/>
</dbReference>
<organism evidence="8 9">
    <name type="scientific">Biomphalaria glabrata</name>
    <name type="common">Bloodfluke planorb</name>
    <name type="synonym">Freshwater snail</name>
    <dbReference type="NCBI Taxonomy" id="6526"/>
    <lineage>
        <taxon>Eukaryota</taxon>
        <taxon>Metazoa</taxon>
        <taxon>Spiralia</taxon>
        <taxon>Lophotrochozoa</taxon>
        <taxon>Mollusca</taxon>
        <taxon>Gastropoda</taxon>
        <taxon>Heterobranchia</taxon>
        <taxon>Euthyneura</taxon>
        <taxon>Panpulmonata</taxon>
        <taxon>Hygrophila</taxon>
        <taxon>Lymnaeoidea</taxon>
        <taxon>Planorbidae</taxon>
        <taxon>Biomphalaria</taxon>
    </lineage>
</organism>
<keyword evidence="6" id="KW-0812">Transmembrane</keyword>
<keyword evidence="4" id="KW-0677">Repeat</keyword>
<dbReference type="AlphaFoldDB" id="A0A9U8E0V0"/>
<keyword evidence="6" id="KW-0472">Membrane</keyword>